<reference evidence="1" key="2">
    <citation type="journal article" date="2022" name="Microbiol. Resour. Announc.">
        <title>Metagenome Sequencing to Explore Phylogenomics of Terrestrial Cyanobacteria.</title>
        <authorList>
            <person name="Ward R.D."/>
            <person name="Stajich J.E."/>
            <person name="Johansen J.R."/>
            <person name="Huntemann M."/>
            <person name="Clum A."/>
            <person name="Foster B."/>
            <person name="Foster B."/>
            <person name="Roux S."/>
            <person name="Palaniappan K."/>
            <person name="Varghese N."/>
            <person name="Mukherjee S."/>
            <person name="Reddy T.B.K."/>
            <person name="Daum C."/>
            <person name="Copeland A."/>
            <person name="Chen I.A."/>
            <person name="Ivanova N.N."/>
            <person name="Kyrpides N.C."/>
            <person name="Shapiro N."/>
            <person name="Eloe-Fadrosh E.A."/>
            <person name="Pietrasiak N."/>
        </authorList>
    </citation>
    <scope>NUCLEOTIDE SEQUENCE</scope>
    <source>
        <strain evidence="1">CPER-KK1</strain>
    </source>
</reference>
<reference evidence="1" key="1">
    <citation type="submission" date="2021-05" db="EMBL/GenBank/DDBJ databases">
        <authorList>
            <person name="Pietrasiak N."/>
            <person name="Ward R."/>
            <person name="Stajich J.E."/>
            <person name="Kurbessoian T."/>
        </authorList>
    </citation>
    <scope>NUCLEOTIDE SEQUENCE</scope>
    <source>
        <strain evidence="1">CPER-KK1</strain>
    </source>
</reference>
<proteinExistence type="predicted"/>
<dbReference type="Proteomes" id="UP000753908">
    <property type="component" value="Unassembled WGS sequence"/>
</dbReference>
<organism evidence="1 2">
    <name type="scientific">Symplocastrum torsivum CPER-KK1</name>
    <dbReference type="NCBI Taxonomy" id="450513"/>
    <lineage>
        <taxon>Bacteria</taxon>
        <taxon>Bacillati</taxon>
        <taxon>Cyanobacteriota</taxon>
        <taxon>Cyanophyceae</taxon>
        <taxon>Oscillatoriophycideae</taxon>
        <taxon>Oscillatoriales</taxon>
        <taxon>Microcoleaceae</taxon>
        <taxon>Symplocastrum</taxon>
    </lineage>
</organism>
<protein>
    <submittedName>
        <fullName evidence="1">Uncharacterized protein</fullName>
    </submittedName>
</protein>
<sequence length="70" mass="8174">MHTIKTFVQSLNTFHWKTDYKQFCEVLNLDKGQYSLQKYQHFENLCKALNEFDSDSLAKLVEAGATAEQK</sequence>
<name>A0A951PLX5_9CYAN</name>
<evidence type="ECO:0000313" key="1">
    <source>
        <dbReference type="EMBL" id="MBW4545733.1"/>
    </source>
</evidence>
<accession>A0A951PLX5</accession>
<dbReference type="EMBL" id="JAHHIF010000017">
    <property type="protein sequence ID" value="MBW4545733.1"/>
    <property type="molecule type" value="Genomic_DNA"/>
</dbReference>
<evidence type="ECO:0000313" key="2">
    <source>
        <dbReference type="Proteomes" id="UP000753908"/>
    </source>
</evidence>
<comment type="caution">
    <text evidence="1">The sequence shown here is derived from an EMBL/GenBank/DDBJ whole genome shotgun (WGS) entry which is preliminary data.</text>
</comment>
<gene>
    <name evidence="1" type="ORF">KME25_14975</name>
</gene>
<dbReference type="AlphaFoldDB" id="A0A951PLX5"/>